<organism evidence="2 3">
    <name type="scientific">Delitschia confertaspora ATCC 74209</name>
    <dbReference type="NCBI Taxonomy" id="1513339"/>
    <lineage>
        <taxon>Eukaryota</taxon>
        <taxon>Fungi</taxon>
        <taxon>Dikarya</taxon>
        <taxon>Ascomycota</taxon>
        <taxon>Pezizomycotina</taxon>
        <taxon>Dothideomycetes</taxon>
        <taxon>Pleosporomycetidae</taxon>
        <taxon>Pleosporales</taxon>
        <taxon>Delitschiaceae</taxon>
        <taxon>Delitschia</taxon>
    </lineage>
</organism>
<reference evidence="2" key="1">
    <citation type="journal article" date="2020" name="Stud. Mycol.">
        <title>101 Dothideomycetes genomes: a test case for predicting lifestyles and emergence of pathogens.</title>
        <authorList>
            <person name="Haridas S."/>
            <person name="Albert R."/>
            <person name="Binder M."/>
            <person name="Bloem J."/>
            <person name="Labutti K."/>
            <person name="Salamov A."/>
            <person name="Andreopoulos B."/>
            <person name="Baker S."/>
            <person name="Barry K."/>
            <person name="Bills G."/>
            <person name="Bluhm B."/>
            <person name="Cannon C."/>
            <person name="Castanera R."/>
            <person name="Culley D."/>
            <person name="Daum C."/>
            <person name="Ezra D."/>
            <person name="Gonzalez J."/>
            <person name="Henrissat B."/>
            <person name="Kuo A."/>
            <person name="Liang C."/>
            <person name="Lipzen A."/>
            <person name="Lutzoni F."/>
            <person name="Magnuson J."/>
            <person name="Mondo S."/>
            <person name="Nolan M."/>
            <person name="Ohm R."/>
            <person name="Pangilinan J."/>
            <person name="Park H.-J."/>
            <person name="Ramirez L."/>
            <person name="Alfaro M."/>
            <person name="Sun H."/>
            <person name="Tritt A."/>
            <person name="Yoshinaga Y."/>
            <person name="Zwiers L.-H."/>
            <person name="Turgeon B."/>
            <person name="Goodwin S."/>
            <person name="Spatafora J."/>
            <person name="Crous P."/>
            <person name="Grigoriev I."/>
        </authorList>
    </citation>
    <scope>NUCLEOTIDE SEQUENCE</scope>
    <source>
        <strain evidence="2">ATCC 74209</strain>
    </source>
</reference>
<dbReference type="Proteomes" id="UP000799536">
    <property type="component" value="Unassembled WGS sequence"/>
</dbReference>
<sequence length="102" mass="10395">MDVASAAAVLTAVTDLAISTLAVAVSNTSSKDNFGAVSTHTLTSTGTVTGPVDAQGKATADPIAIADNGREGIKSCYDCDQVYQRCINMSNIAFSHSPAQSE</sequence>
<accession>A0A9P4JSM8</accession>
<keyword evidence="3" id="KW-1185">Reference proteome</keyword>
<comment type="caution">
    <text evidence="2">The sequence shown here is derived from an EMBL/GenBank/DDBJ whole genome shotgun (WGS) entry which is preliminary data.</text>
</comment>
<feature type="chain" id="PRO_5040156616" evidence="1">
    <location>
        <begin position="25"/>
        <end position="102"/>
    </location>
</feature>
<evidence type="ECO:0000256" key="1">
    <source>
        <dbReference type="SAM" id="SignalP"/>
    </source>
</evidence>
<feature type="signal peptide" evidence="1">
    <location>
        <begin position="1"/>
        <end position="24"/>
    </location>
</feature>
<keyword evidence="1" id="KW-0732">Signal</keyword>
<dbReference type="EMBL" id="ML993876">
    <property type="protein sequence ID" value="KAF2204420.1"/>
    <property type="molecule type" value="Genomic_DNA"/>
</dbReference>
<dbReference type="AlphaFoldDB" id="A0A9P4JSM8"/>
<evidence type="ECO:0000313" key="3">
    <source>
        <dbReference type="Proteomes" id="UP000799536"/>
    </source>
</evidence>
<name>A0A9P4JSM8_9PLEO</name>
<evidence type="ECO:0000313" key="2">
    <source>
        <dbReference type="EMBL" id="KAF2204420.1"/>
    </source>
</evidence>
<gene>
    <name evidence="2" type="ORF">GQ43DRAFT_437933</name>
</gene>
<proteinExistence type="predicted"/>
<protein>
    <submittedName>
        <fullName evidence="2">Uncharacterized protein</fullName>
    </submittedName>
</protein>